<evidence type="ECO:0000256" key="4">
    <source>
        <dbReference type="ARBA" id="ARBA00022741"/>
    </source>
</evidence>
<dbReference type="GO" id="GO:0110001">
    <property type="term" value="C:toxin-antitoxin complex"/>
    <property type="evidence" value="ECO:0007669"/>
    <property type="project" value="InterPro"/>
</dbReference>
<accession>A0A326RMK2</accession>
<dbReference type="RefSeq" id="WP_111394878.1">
    <property type="nucleotide sequence ID" value="NZ_JBKBOX010000025.1"/>
</dbReference>
<dbReference type="InterPro" id="IPR051813">
    <property type="entry name" value="HepT_RNase_toxin"/>
</dbReference>
<dbReference type="Proteomes" id="UP000248917">
    <property type="component" value="Unassembled WGS sequence"/>
</dbReference>
<organism evidence="7 8">
    <name type="scientific">Algoriphagus aquaeductus</name>
    <dbReference type="NCBI Taxonomy" id="475299"/>
    <lineage>
        <taxon>Bacteria</taxon>
        <taxon>Pseudomonadati</taxon>
        <taxon>Bacteroidota</taxon>
        <taxon>Cytophagia</taxon>
        <taxon>Cytophagales</taxon>
        <taxon>Cyclobacteriaceae</taxon>
        <taxon>Algoriphagus</taxon>
    </lineage>
</organism>
<keyword evidence="2" id="KW-1277">Toxin-antitoxin system</keyword>
<name>A0A326RMK2_9BACT</name>
<dbReference type="PANTHER" id="PTHR34139">
    <property type="entry name" value="UPF0331 PROTEIN MJ0127"/>
    <property type="match status" value="1"/>
</dbReference>
<comment type="caution">
    <text evidence="7">The sequence shown here is derived from an EMBL/GenBank/DDBJ whole genome shotgun (WGS) entry which is preliminary data.</text>
</comment>
<proteinExistence type="inferred from homology"/>
<keyword evidence="8" id="KW-1185">Reference proteome</keyword>
<evidence type="ECO:0000313" key="8">
    <source>
        <dbReference type="Proteomes" id="UP000248917"/>
    </source>
</evidence>
<dbReference type="Gene3D" id="1.20.120.580">
    <property type="entry name" value="bsu32300-like"/>
    <property type="match status" value="1"/>
</dbReference>
<comment type="similarity">
    <text evidence="6">Belongs to the HepT RNase toxin family.</text>
</comment>
<keyword evidence="3" id="KW-0540">Nuclease</keyword>
<dbReference type="EMBL" id="QKTX01000022">
    <property type="protein sequence ID" value="PZV76797.1"/>
    <property type="molecule type" value="Genomic_DNA"/>
</dbReference>
<evidence type="ECO:0000256" key="5">
    <source>
        <dbReference type="ARBA" id="ARBA00022801"/>
    </source>
</evidence>
<evidence type="ECO:0000313" key="7">
    <source>
        <dbReference type="EMBL" id="PZV76797.1"/>
    </source>
</evidence>
<dbReference type="OrthoDB" id="955324at2"/>
<gene>
    <name evidence="7" type="ORF">CLV31_12227</name>
</gene>
<keyword evidence="5" id="KW-0378">Hydrolase</keyword>
<dbReference type="PANTHER" id="PTHR34139:SF1">
    <property type="entry name" value="RNASE MJ1380-RELATED"/>
    <property type="match status" value="1"/>
</dbReference>
<dbReference type="GO" id="GO:0016787">
    <property type="term" value="F:hydrolase activity"/>
    <property type="evidence" value="ECO:0007669"/>
    <property type="project" value="UniProtKB-KW"/>
</dbReference>
<dbReference type="GO" id="GO:0000166">
    <property type="term" value="F:nucleotide binding"/>
    <property type="evidence" value="ECO:0007669"/>
    <property type="project" value="UniProtKB-KW"/>
</dbReference>
<evidence type="ECO:0000256" key="3">
    <source>
        <dbReference type="ARBA" id="ARBA00022722"/>
    </source>
</evidence>
<sequence>MSRRDIDLLLMDMKESAEKILKYTEGLTYDDFLRDDKTIDAVVRNFEIIGEASIRIEDDFKLDHPQIEWKKLRGFRNRIVHEYFGIDYEIVWSIIESDLEELIFQLEEILKNGKEEK</sequence>
<keyword evidence="1" id="KW-0597">Phosphoprotein</keyword>
<dbReference type="Pfam" id="PF01934">
    <property type="entry name" value="HepT-like"/>
    <property type="match status" value="1"/>
</dbReference>
<evidence type="ECO:0000256" key="1">
    <source>
        <dbReference type="ARBA" id="ARBA00022553"/>
    </source>
</evidence>
<dbReference type="InterPro" id="IPR008201">
    <property type="entry name" value="HepT-like"/>
</dbReference>
<reference evidence="7 8" key="1">
    <citation type="submission" date="2018-06" db="EMBL/GenBank/DDBJ databases">
        <title>Genomic Encyclopedia of Archaeal and Bacterial Type Strains, Phase II (KMG-II): from individual species to whole genera.</title>
        <authorList>
            <person name="Goeker M."/>
        </authorList>
    </citation>
    <scope>NUCLEOTIDE SEQUENCE [LARGE SCALE GENOMIC DNA]</scope>
    <source>
        <strain evidence="7 8">T4</strain>
    </source>
</reference>
<protein>
    <submittedName>
        <fullName evidence="7">Uncharacterized protein with HEPN domain</fullName>
    </submittedName>
</protein>
<evidence type="ECO:0000256" key="6">
    <source>
        <dbReference type="ARBA" id="ARBA00024207"/>
    </source>
</evidence>
<keyword evidence="4" id="KW-0547">Nucleotide-binding</keyword>
<dbReference type="GO" id="GO:0004540">
    <property type="term" value="F:RNA nuclease activity"/>
    <property type="evidence" value="ECO:0007669"/>
    <property type="project" value="InterPro"/>
</dbReference>
<dbReference type="AlphaFoldDB" id="A0A326RMK2"/>
<evidence type="ECO:0000256" key="2">
    <source>
        <dbReference type="ARBA" id="ARBA00022649"/>
    </source>
</evidence>
<dbReference type="InterPro" id="IPR037038">
    <property type="entry name" value="HepT-like_sf"/>
</dbReference>